<dbReference type="Proteomes" id="UP000032141">
    <property type="component" value="Unassembled WGS sequence"/>
</dbReference>
<dbReference type="EnsemblPlants" id="Bo26284s010.1">
    <property type="protein sequence ID" value="Bo26284s010.1"/>
    <property type="gene ID" value="Bo26284s010"/>
</dbReference>
<name>A0A0D3AH10_BRAOL</name>
<dbReference type="PANTHER" id="PTHR31111">
    <property type="entry name" value="BNAA05G37150D PROTEIN-RELATED"/>
    <property type="match status" value="1"/>
</dbReference>
<reference evidence="2" key="1">
    <citation type="journal article" date="2014" name="Genome Biol.">
        <title>Transcriptome and methylome profiling reveals relics of genome dominance in the mesopolyploid Brassica oleracea.</title>
        <authorList>
            <person name="Parkin I.A."/>
            <person name="Koh C."/>
            <person name="Tang H."/>
            <person name="Robinson S.J."/>
            <person name="Kagale S."/>
            <person name="Clarke W.E."/>
            <person name="Town C.D."/>
            <person name="Nixon J."/>
            <person name="Krishnakumar V."/>
            <person name="Bidwell S.L."/>
            <person name="Denoeud F."/>
            <person name="Belcram H."/>
            <person name="Links M.G."/>
            <person name="Just J."/>
            <person name="Clarke C."/>
            <person name="Bender T."/>
            <person name="Huebert T."/>
            <person name="Mason A.S."/>
            <person name="Pires J.C."/>
            <person name="Barker G."/>
            <person name="Moore J."/>
            <person name="Walley P.G."/>
            <person name="Manoli S."/>
            <person name="Batley J."/>
            <person name="Edwards D."/>
            <person name="Nelson M.N."/>
            <person name="Wang X."/>
            <person name="Paterson A.H."/>
            <person name="King G."/>
            <person name="Bancroft I."/>
            <person name="Chalhoub B."/>
            <person name="Sharpe A.G."/>
        </authorList>
    </citation>
    <scope>NUCLEOTIDE SEQUENCE [LARGE SCALE GENOMIC DNA]</scope>
    <source>
        <strain evidence="2">cv. TO1000</strain>
    </source>
</reference>
<dbReference type="InterPro" id="IPR001810">
    <property type="entry name" value="F-box_dom"/>
</dbReference>
<reference evidence="2" key="2">
    <citation type="submission" date="2015-06" db="UniProtKB">
        <authorList>
            <consortium name="EnsemblPlants"/>
        </authorList>
    </citation>
    <scope>IDENTIFICATION</scope>
</reference>
<evidence type="ECO:0000259" key="1">
    <source>
        <dbReference type="Pfam" id="PF00646"/>
    </source>
</evidence>
<evidence type="ECO:0000313" key="3">
    <source>
        <dbReference type="Proteomes" id="UP000032141"/>
    </source>
</evidence>
<proteinExistence type="predicted"/>
<protein>
    <recommendedName>
        <fullName evidence="1">F-box domain-containing protein</fullName>
    </recommendedName>
</protein>
<keyword evidence="3" id="KW-1185">Reference proteome</keyword>
<dbReference type="HOGENOM" id="CLU_3127171_0_0_1"/>
<accession>A0A0D3AH10</accession>
<dbReference type="SUPFAM" id="SSF81383">
    <property type="entry name" value="F-box domain"/>
    <property type="match status" value="1"/>
</dbReference>
<dbReference type="InterPro" id="IPR036047">
    <property type="entry name" value="F-box-like_dom_sf"/>
</dbReference>
<dbReference type="AlphaFoldDB" id="A0A0D3AH10"/>
<dbReference type="Gramene" id="Bo26284s010.1">
    <property type="protein sequence ID" value="Bo26284s010.1"/>
    <property type="gene ID" value="Bo26284s010"/>
</dbReference>
<dbReference type="PANTHER" id="PTHR31111:SF14">
    <property type="entry name" value="F-BOX ASSOCIATED DOMAIN-CONTAINING PROTEIN"/>
    <property type="match status" value="1"/>
</dbReference>
<evidence type="ECO:0000313" key="2">
    <source>
        <dbReference type="EnsemblPlants" id="Bo26284s010.1"/>
    </source>
</evidence>
<feature type="domain" description="F-box" evidence="1">
    <location>
        <begin position="9"/>
        <end position="43"/>
    </location>
</feature>
<sequence length="50" mass="5746">MQDSEAGEIPEDLMIEIAARLPAKSVMRFKCISKFWSSLPLSTHFCNRFL</sequence>
<dbReference type="Pfam" id="PF00646">
    <property type="entry name" value="F-box"/>
    <property type="match status" value="1"/>
</dbReference>
<organism evidence="2 3">
    <name type="scientific">Brassica oleracea var. oleracea</name>
    <dbReference type="NCBI Taxonomy" id="109376"/>
    <lineage>
        <taxon>Eukaryota</taxon>
        <taxon>Viridiplantae</taxon>
        <taxon>Streptophyta</taxon>
        <taxon>Embryophyta</taxon>
        <taxon>Tracheophyta</taxon>
        <taxon>Spermatophyta</taxon>
        <taxon>Magnoliopsida</taxon>
        <taxon>eudicotyledons</taxon>
        <taxon>Gunneridae</taxon>
        <taxon>Pentapetalae</taxon>
        <taxon>rosids</taxon>
        <taxon>malvids</taxon>
        <taxon>Brassicales</taxon>
        <taxon>Brassicaceae</taxon>
        <taxon>Brassiceae</taxon>
        <taxon>Brassica</taxon>
    </lineage>
</organism>